<keyword evidence="10" id="KW-0493">Microtubule</keyword>
<evidence type="ECO:0000256" key="1">
    <source>
        <dbReference type="ARBA" id="ARBA00004230"/>
    </source>
</evidence>
<dbReference type="Pfam" id="PF12780">
    <property type="entry name" value="AAA_8"/>
    <property type="match status" value="1"/>
</dbReference>
<keyword evidence="12" id="KW-0418">Kinase</keyword>
<keyword evidence="15" id="KW-0243">Dynein</keyword>
<dbReference type="Gene3D" id="1.10.8.710">
    <property type="match status" value="1"/>
</dbReference>
<feature type="region of interest" description="Disordered" evidence="24">
    <location>
        <begin position="260"/>
        <end position="304"/>
    </location>
</feature>
<dbReference type="GO" id="GO:0051959">
    <property type="term" value="F:dynein light intermediate chain binding"/>
    <property type="evidence" value="ECO:0007669"/>
    <property type="project" value="InterPro"/>
</dbReference>
<protein>
    <recommendedName>
        <fullName evidence="5">non-specific serine/threonine protein kinase</fullName>
        <ecNumber evidence="5">2.7.11.1</ecNumber>
    </recommendedName>
</protein>
<dbReference type="Pfam" id="PF00069">
    <property type="entry name" value="Pkinase"/>
    <property type="match status" value="1"/>
</dbReference>
<dbReference type="FunFam" id="1.20.920.30:FF:000005">
    <property type="entry name" value="Dynein, axonemal, heavy chain 2"/>
    <property type="match status" value="1"/>
</dbReference>
<dbReference type="Pfam" id="PF17857">
    <property type="entry name" value="AAA_lid_1"/>
    <property type="match status" value="1"/>
</dbReference>
<dbReference type="Gene3D" id="1.10.8.1220">
    <property type="match status" value="1"/>
</dbReference>
<dbReference type="FunFam" id="3.20.180.20:FF:000003">
    <property type="entry name" value="Dynein heavy chain 12, axonemal"/>
    <property type="match status" value="1"/>
</dbReference>
<dbReference type="InterPro" id="IPR035699">
    <property type="entry name" value="AAA_6"/>
</dbReference>
<comment type="catalytic activity">
    <reaction evidence="21">
        <text>L-threonyl-[protein] + ATP = O-phospho-L-threonyl-[protein] + ADP + H(+)</text>
        <dbReference type="Rhea" id="RHEA:46608"/>
        <dbReference type="Rhea" id="RHEA-COMP:11060"/>
        <dbReference type="Rhea" id="RHEA-COMP:11605"/>
        <dbReference type="ChEBI" id="CHEBI:15378"/>
        <dbReference type="ChEBI" id="CHEBI:30013"/>
        <dbReference type="ChEBI" id="CHEBI:30616"/>
        <dbReference type="ChEBI" id="CHEBI:61977"/>
        <dbReference type="ChEBI" id="CHEBI:456216"/>
        <dbReference type="EC" id="2.7.11.1"/>
    </reaction>
</comment>
<dbReference type="GO" id="GO:0008569">
    <property type="term" value="F:minus-end-directed microtubule motor activity"/>
    <property type="evidence" value="ECO:0007669"/>
    <property type="project" value="InterPro"/>
</dbReference>
<evidence type="ECO:0000256" key="13">
    <source>
        <dbReference type="ARBA" id="ARBA00022840"/>
    </source>
</evidence>
<evidence type="ECO:0000256" key="4">
    <source>
        <dbReference type="ARBA" id="ARBA00008887"/>
    </source>
</evidence>
<dbReference type="Gene3D" id="1.20.920.20">
    <property type="match status" value="1"/>
</dbReference>
<dbReference type="InterPro" id="IPR017441">
    <property type="entry name" value="Protein_kinase_ATP_BS"/>
</dbReference>
<dbReference type="Gene3D" id="1.20.920.30">
    <property type="match status" value="1"/>
</dbReference>
<evidence type="ECO:0000256" key="2">
    <source>
        <dbReference type="ARBA" id="ARBA00004430"/>
    </source>
</evidence>
<evidence type="ECO:0000256" key="15">
    <source>
        <dbReference type="ARBA" id="ARBA00023017"/>
    </source>
</evidence>
<feature type="region of interest" description="Disordered" evidence="24">
    <location>
        <begin position="381"/>
        <end position="406"/>
    </location>
</feature>
<dbReference type="Gene3D" id="3.20.180.20">
    <property type="entry name" value="Dynein heavy chain, N-terminal domain 2"/>
    <property type="match status" value="1"/>
</dbReference>
<dbReference type="EMBL" id="JAROKS010000011">
    <property type="protein sequence ID" value="KAK1799864.1"/>
    <property type="molecule type" value="Genomic_DNA"/>
</dbReference>
<dbReference type="Gene3D" id="1.10.8.720">
    <property type="entry name" value="Region D6 of dynein motor"/>
    <property type="match status" value="1"/>
</dbReference>
<dbReference type="FunFam" id="1.10.8.720:FF:000001">
    <property type="entry name" value="dynein heavy chain 7, axonemal"/>
    <property type="match status" value="1"/>
</dbReference>
<dbReference type="Gene3D" id="1.10.472.130">
    <property type="match status" value="1"/>
</dbReference>
<dbReference type="GO" id="GO:0005524">
    <property type="term" value="F:ATP binding"/>
    <property type="evidence" value="ECO:0007669"/>
    <property type="project" value="UniProtKB-UniRule"/>
</dbReference>
<dbReference type="InterPro" id="IPR041228">
    <property type="entry name" value="Dynein_C"/>
</dbReference>
<dbReference type="PANTHER" id="PTHR22878:SF73">
    <property type="entry name" value="DYNEIN AXONEMAL HEAVY CHAIN 1"/>
    <property type="match status" value="1"/>
</dbReference>
<dbReference type="Gene3D" id="1.20.140.100">
    <property type="entry name" value="Dynein heavy chain, N-terminal domain 2"/>
    <property type="match status" value="1"/>
</dbReference>
<dbReference type="Gene3D" id="1.10.510.10">
    <property type="entry name" value="Transferase(Phosphotransferase) domain 1"/>
    <property type="match status" value="1"/>
</dbReference>
<dbReference type="Pfam" id="PF12774">
    <property type="entry name" value="AAA_6"/>
    <property type="match status" value="1"/>
</dbReference>
<dbReference type="SUPFAM" id="SSF56112">
    <property type="entry name" value="Protein kinase-like (PK-like)"/>
    <property type="match status" value="1"/>
</dbReference>
<evidence type="ECO:0000256" key="7">
    <source>
        <dbReference type="ARBA" id="ARBA00022527"/>
    </source>
</evidence>
<sequence>MKAQPQHLMALLSDLTFHALQESRKQRRCAAENQHRNSETRRRQLHVRFKRASLDRSTYRRQFRMRASRESETLLMLREMDTRHTHQHHPHGCSVFVPHPPSDNRPGEHRPTPLQRHRSKLPPMRKYPSVEQKSVYSELITTAAKPQAQFCTQGPVTQQSLLCQAGYDSNSPKANTFRTPADLLRIVEKDSHGPTTKVWKQTDFPSGSYAAKVQLPCTSSPGQCPRQIEVERRRRDYLKIDIAQLLSELGIDSSQLVAQPVSTESHTEDSCTPVSQSPHPPTCPPGWKGSSAPGSKTHSPPVSNYLPLEIFDNEDLDCRRAEDWLALGYEQGSNERRPIPAKALLPACDTISPENQRSWSSEYSWQPVGVLDYSQKRKQYMVQRSDPSGRVRDREGQPVMGDAQRNKGKGPLLPGQYWVPRLRLLFCAEDPRRFAQRVQIAHEARRAAEAQLLYHLSVDCMPSWSGTPALNSTSLRHIKTLALTTPRLRLPLLQACVEGLQKEIVLDYERTMNRFSFDQLVLADPMEFPHITLPPKEPDRVPAKGVVAVPLYPYERNRAAFTFHSLLTRPEPIAALARVRGDCQRVATMSLFYVTFTKPLRLEEFELVQSQTHAQVQLFLRDSWVTTLCTSICSSLRDAGPGCFNLSESRWEVYCMSKLCRLMVQVRYALQDTLRFLVQDSLCSLEQLVLDACHSVLHCTPHLDWAADLINSPYKPKKTPLFLLDLVLDQTGVHYKTPLENFETSVISLLDRGILSTHNVPQLDKVAHQDPVHKLIQTQSLFPCFSPRRPVECPSLCVPWSRSTLQFVMKSLFISGTPVLESVDPLEPAVTELRERLRATLRQAGLPLQAYARQYERHLELHNSDISSFLERHSPQNPSAVEVKQEVLLHLKEKETLEQTLPSSILIGPFMVSVEAVRQNLAKKRHSLANAVLDRLALKLRIQACEKCKAISKKLFEKPNSIEELAEQREWMKQIPDQLKAHGEVLSKALADYEIIDEFFYHLSNEDFSGKWTAMSWPHKILSQMEVVQAQHVEDEERFRKVQLLDQSNFQERLDSLQMVVASFAAYTDISRAHEVANEVRRVGKQLKECQSMAQVYNNRERIFGIPITNVRVSAVSHTPTYASQPSHTPTYTAQPSHTHQRLPVPLIPLVQYNQLQKLSRDFQPFWDLWTTTSDWLRWQESWMNDPLSTIDAEQLERSVNDAFNTVHKCVKLFKDIPACQEVASYIRGMVEDFRPHIPLIQGLRNPGMCNRHWALLSERIGMSVRPKASLTFSHCVELGLQQHGEEIARIADALDKMQHEWLTVVLEVLPYKETGTYILRSPDEASQLLDDHLVMTQSMSFSPYKKPFQDRISTWESTLRMTQDVLEEWLTCQRSWLYLEPIFSSDDINRQLPVEGKRYQTMERTWRKVMKTAHDNRQVIELCPDLRLLDNLRECNRLLEQVQKGLSDYLETKRAIFPRFYFLSDDELLEILSQTKDPTAVQPHLRKCFENIARLQFQPDLHITHMYSGEGEEVKLLVPVLPSGNVEDWLCDVEKSMKLSLRDNIDRSIRVYAEEPRTKWVLSWPGQVVIAGCQTFWTTEVSEALQQGDLAGRLYPQLQTQLRDLVQLVRGHLSKMQRAVLSALIVIEVHAKDVAAKLVEETVANINDFEWISQLRYYWVRGDLYIRAVNAEFLYGYEYLGNSGRLVITPLTDRCYLTLTGALHLKFGGAPAGPAGTGKTETTKDLGKALAIQTVVFNCSDQLDFIAMGKFLKGLARLYSGAWACFDEFNRIDVEVLSVVAQQITTIQKAQQQRAERFMFEGAEIPLVPSCAVFITMNPGYAGRTELPDNLKALFRPVAMMVPDYAMIAEISLYSFGFSDAKLLSKKITSTFKLSSEQLSSQDHYDFGMRAVKTVISAAGNLKRENPDMNEELICLRAIRDVNVPKFLQDDLKLFEGIVSDLFPKIRQDPIHYGSLEESIRTVCISKCLKDVDGFITKIIQLYETTVVRHGLMLVGPCGSGKTKCYEVLGEAITALQGLPSVSGGVYQAVQTYVLNPKSITMGQLYGEFDLLTHEWTDGILSSLIRAGSVAMDEEKKWYMFDGPVDAVWIENMNTVLDDNKKLCLSSGEIIKLTDVMTLMFEVQDLAVASPATVSRCGMVYLEPSILGLSPFTECWLRSLPEPLLPHVPQLHSLFTRFLQDSVAFVRMSVTEVITSVDSNLTCSLLRLLECFYQPFISREGERPHPQEKLERVCELIEPWFVFSLVWSVGATGDAASRQRFSTWLRAKMVQEEIQLCFPEDGLVYDYQLDDAGISNLNEEEEERVRKVQWVGWMKYASDVVITPETPYSDIIVPTADTIRMSLLMDMLLSNKKPVLCVGPTGTGKTLTISNQLLRNMSAEYTTHFLMFSARTSANQTQDYIDSKLDKRRKGVFGPPLGKFFIFFIDDLNMPMMETYGAQPPIELLRQWMDHRGWYDRKQIGTFKQLVDINFACAMGPPGGGRNPVTQRFTHHFSVLSFTEMDDASKRRIFSTILGSWMEKVPALIPLNESLVDATIKVFSRITSGLLPTPAKSHYTFNLRDLSKVFEGMLMTEARKTETKAQLLRLWYHESCRVFQDRLVSSDDRAWFDGTLQDHMMEFGCSFQEVVPCQPLLYGDFLIPGAENRVYELIEDREKLVRVMEEYLDDYNQTSTTRMRLVLFMDAIQHVCRISRVLRQPLGNALLLGVGGSGRQSLTKLATHISEYECFQIELSKNYGVSEWREDIKNIMMKAGLQNVQITFLFVDTQIKSESFLEDINNILNSGDVPNLYAADEQERILTAMKAVVQEQDLQPTKANLTTAYVKRVRRNLHTVLCMSPVGEVFRARLRQFPSLVTCCTIDWFSAWPQEALHSVAATFLNDLPELEASPAALRGMMVMCVDIHQTVARKCEQYRAELSRYNYVTPKSYLELLGTFSTLIGQKKQEVHGARQRMKTGLDKLLSTAEDVSKMQEELEMMRPLLEEAARDTVITMEKIQEDTVVAEETRVAVQAEETRASEKARIAAAIAADAQKDLDEALPALDAALTSLKALNKNDVTEVRAMQRPPQGVKLVIEAVCIMKGIKPKKVFGEKTGTKVDDYWEPGKSLLQDPSKFLDSLFKFDKDNIPDSVIKLVQPYIDNEEFQPASIAKVSKACTSICQWVRAMYAYHFVARAVEPKRQALSEAQEDLAVTQQILGEAKQKLCSVEEGVASLQDKYRHCLAKRDELDSKCQLCESRLIRADKASCRHTTHTHASHTPLIGGLADEKVRWRETVQHLEYLADNIAGDVLLAAGYVAYLGPFTGEYRASMVQDWLGAFKEQQVPHTAEPNVINTLGDKVKIRSWQIAGLPKDNLSVENAVISQFSQRWSLFIDPQGQANKWIKNMERDNGLDVMKLTDRDFLRSLENAIRFGNPCLVENVGEDLDPALDPVLLRQTYKQQGNTVLKLGDAVIPYHDDFKMYITTKLPNPHYSPEISTKVTLINFTLSPRGLEDQLLGCVVAVERPDLEEAKNQLIVNNAQMTQELKEIEDQILLRLSSAEGNPVDDQELIRVLAASKLKAGEIQAKMKVAEETERVIDATRLQYIPVAVRTRILFFCVSDLSDVDPMYQYSLEWFLGIFMAGMVNSEQAETVEKRIRNIKEFFTFSLYCNVCRSLFEKHKLMFAFLLCARIMMNDNLIDMAEWQYLLAGGMAQLQLPNPSPSWVSERVWQEVLALDTLPTFRGLAHTFRQHEPEYKRIFDSNQPHREPLPRDWDSRLDSFQHLLLLRCLRVDRLTHGLQDFVSAHLGQRFIEPQTSDLSVVFKESSPTTPLIFVLSPGTDPAADLYKFADIMKFSKKLTAISLGQGQGPWAEAMMTSAVERGKWVFFQNCHLAPSWMPSLERLIESIDLDKVHRDFRLWLTSLPSNKFPVSILQNGSKMTIEPPRGIKANLLKTYLSLGDDYLNSCSKSAEFKCLLLSLCLFHGNAIERRKFGPLGFNIPYEFTDGDLRICISQLQMFLNEYQDVLKYTAGEINYGGRVTDDWDRRCILNLLEDFYCPAVLNPEHVYSQSGQYRQISPDLDVKGYLSYIRGLPINDMPEIFGLHDNADITFAQKETFALLGAVIQLQPRAASSRGKAREEIIEEIVAAIVEKIPNPINIQEVTDKYPVKYEESMNTVLVQEVIRYNKLLAVISQSLSDLVKALKGLVVMSSELELMADSLFINAVPDMWKAKARSSCLFLQAYPSLKPLASWVSDLLQRLAFLQGWMVDGIPAVFWISGFFFPQAFLTGTLQNYARRAILSIDTISFSFEVMKEPASELTERPQVGCFIRGLFLEGACWDHEAQRLADSRPKELYTEMAVIRLQPVTNRKPPDSGVYICPIYKTLTRAGTLSTTGHSTNYVIAVELPTDRSQRHWIKQGVALIYSNRTYLRTLARPVPTLKFELSIRRNMLHNGTTEEEKQEAQKQTGESHASTADTGTGGAAHSPGPAFPKLDLKRNAVTDDYKISSQVLGLGINGKVLECFDKKTGEKCALKILYDHPKSRRELELHSRVSGGPYIVRILNLYENMHHGKKCLLIIMECMEGGELFSRIQARGDQAFTEREGSEIMRDIGTAIQYLHNMNIAHRDIKPENLLYTSKDSNAILKLTDFGFAKETSLHNPLQTPCYTPYYVAPEVLGPEKYDKSCDMWSLGVIMYILLCGFPPFYSNTGQAISPGMKRRIRMGQYEFPNPEWADVSEEAKQLINQLLKTDPSERMTIAQFMNHPWINQSMAVPPTPLHTTRVLTEDREMWDEVKEEMTSALATMRVDYDQVKIKDLDTSSNPLLNKRRRKAAAASGKSAVCNSQ</sequence>
<dbReference type="Pfam" id="PF12775">
    <property type="entry name" value="AAA_7"/>
    <property type="match status" value="1"/>
</dbReference>
<dbReference type="SMART" id="SM00220">
    <property type="entry name" value="S_TKc"/>
    <property type="match status" value="1"/>
</dbReference>
<dbReference type="InterPro" id="IPR043160">
    <property type="entry name" value="Dynein_C_barrel"/>
</dbReference>
<keyword evidence="7" id="KW-0723">Serine/threonine-protein kinase</keyword>
<dbReference type="InterPro" id="IPR027417">
    <property type="entry name" value="P-loop_NTPase"/>
</dbReference>
<dbReference type="GO" id="GO:0005874">
    <property type="term" value="C:microtubule"/>
    <property type="evidence" value="ECO:0007669"/>
    <property type="project" value="UniProtKB-KW"/>
</dbReference>
<dbReference type="InterPro" id="IPR024743">
    <property type="entry name" value="Dynein_HC_stalk"/>
</dbReference>
<feature type="region of interest" description="Disordered" evidence="24">
    <location>
        <begin position="83"/>
        <end position="128"/>
    </location>
</feature>
<dbReference type="PROSITE" id="PS50011">
    <property type="entry name" value="PROTEIN_KINASE_DOM"/>
    <property type="match status" value="1"/>
</dbReference>
<keyword evidence="14" id="KW-0282">Flagellum</keyword>
<dbReference type="InterPro" id="IPR013602">
    <property type="entry name" value="Dynein_heavy_linker"/>
</dbReference>
<comment type="similarity">
    <text evidence="4">Belongs to the dynein heavy chain family.</text>
</comment>
<feature type="compositionally biased region" description="Polar residues" evidence="24">
    <location>
        <begin position="292"/>
        <end position="302"/>
    </location>
</feature>
<dbReference type="SUPFAM" id="SSF52540">
    <property type="entry name" value="P-loop containing nucleoside triphosphate hydrolases"/>
    <property type="match status" value="4"/>
</dbReference>
<dbReference type="InterPro" id="IPR042222">
    <property type="entry name" value="Dynein_2_N"/>
</dbReference>
<dbReference type="InterPro" id="IPR004273">
    <property type="entry name" value="Dynein_heavy_D6_P-loop"/>
</dbReference>
<gene>
    <name evidence="26" type="ORF">P4O66_006391</name>
</gene>
<keyword evidence="11 23" id="KW-0547">Nucleotide-binding</keyword>
<dbReference type="FunFam" id="1.10.8.710:FF:000004">
    <property type="entry name" value="Dynein axonemal heavy chain 6"/>
    <property type="match status" value="1"/>
</dbReference>
<evidence type="ECO:0000256" key="14">
    <source>
        <dbReference type="ARBA" id="ARBA00022846"/>
    </source>
</evidence>
<dbReference type="FunFam" id="1.20.140.100:FF:000004">
    <property type="entry name" value="Dynein axonemal heavy chain 6"/>
    <property type="match status" value="1"/>
</dbReference>
<dbReference type="GO" id="GO:0045505">
    <property type="term" value="F:dynein intermediate chain binding"/>
    <property type="evidence" value="ECO:0007669"/>
    <property type="project" value="InterPro"/>
</dbReference>
<evidence type="ECO:0000256" key="8">
    <source>
        <dbReference type="ARBA" id="ARBA00022553"/>
    </source>
</evidence>
<proteinExistence type="inferred from homology"/>
<dbReference type="FunFam" id="3.40.50.300:FF:000362">
    <property type="entry name" value="Dynein, axonemal, heavy chain 6"/>
    <property type="match status" value="1"/>
</dbReference>
<feature type="domain" description="Protein kinase" evidence="25">
    <location>
        <begin position="4482"/>
        <end position="4743"/>
    </location>
</feature>
<dbReference type="FunFam" id="1.10.8.1220:FF:000001">
    <property type="entry name" value="Dynein axonemal heavy chain 5"/>
    <property type="match status" value="1"/>
</dbReference>
<dbReference type="Gene3D" id="1.20.1270.280">
    <property type="match status" value="1"/>
</dbReference>
<dbReference type="Pfam" id="PF12777">
    <property type="entry name" value="MT"/>
    <property type="match status" value="1"/>
</dbReference>
<dbReference type="PANTHER" id="PTHR22878">
    <property type="entry name" value="DYNEIN HEAVY CHAIN 6, AXONEMAL-LIKE-RELATED"/>
    <property type="match status" value="1"/>
</dbReference>
<dbReference type="FunFam" id="4.10.1170.10:FF:000001">
    <property type="entry name" value="MAP kinase-activated protein kinase 3"/>
    <property type="match status" value="1"/>
</dbReference>
<dbReference type="Pfam" id="PF03028">
    <property type="entry name" value="Dynein_heavy"/>
    <property type="match status" value="1"/>
</dbReference>
<dbReference type="Pfam" id="PF18199">
    <property type="entry name" value="Dynein_C"/>
    <property type="match status" value="1"/>
</dbReference>
<dbReference type="GO" id="GO:0031514">
    <property type="term" value="C:motile cilium"/>
    <property type="evidence" value="ECO:0007669"/>
    <property type="project" value="UniProtKB-SubCell"/>
</dbReference>
<dbReference type="Gene3D" id="1.20.58.1120">
    <property type="match status" value="1"/>
</dbReference>
<evidence type="ECO:0000256" key="17">
    <source>
        <dbReference type="ARBA" id="ARBA00023069"/>
    </source>
</evidence>
<dbReference type="Pfam" id="PF17852">
    <property type="entry name" value="Dynein_AAA_lid"/>
    <property type="match status" value="1"/>
</dbReference>
<evidence type="ECO:0000256" key="12">
    <source>
        <dbReference type="ARBA" id="ARBA00022777"/>
    </source>
</evidence>
<dbReference type="FunFam" id="3.40.50.300:FF:001328">
    <property type="entry name" value="Dynein heavy chain 6, axonemal"/>
    <property type="match status" value="1"/>
</dbReference>
<dbReference type="FunFam" id="3.40.50.300:FF:000044">
    <property type="entry name" value="Dynein heavy chain 5, axonemal"/>
    <property type="match status" value="1"/>
</dbReference>
<evidence type="ECO:0000256" key="5">
    <source>
        <dbReference type="ARBA" id="ARBA00012513"/>
    </source>
</evidence>
<evidence type="ECO:0000313" key="26">
    <source>
        <dbReference type="EMBL" id="KAK1799864.1"/>
    </source>
</evidence>
<dbReference type="GO" id="GO:0004674">
    <property type="term" value="F:protein serine/threonine kinase activity"/>
    <property type="evidence" value="ECO:0007669"/>
    <property type="project" value="UniProtKB-KW"/>
</dbReference>
<reference evidence="26" key="1">
    <citation type="submission" date="2023-03" db="EMBL/GenBank/DDBJ databases">
        <title>Electrophorus voltai genome.</title>
        <authorList>
            <person name="Bian C."/>
        </authorList>
    </citation>
    <scope>NUCLEOTIDE SEQUENCE</scope>
    <source>
        <strain evidence="26">CB-2022</strain>
        <tissue evidence="26">Muscle</tissue>
    </source>
</reference>
<keyword evidence="20" id="KW-0966">Cell projection</keyword>
<dbReference type="InterPro" id="IPR035706">
    <property type="entry name" value="AAA_9"/>
</dbReference>
<evidence type="ECO:0000256" key="10">
    <source>
        <dbReference type="ARBA" id="ARBA00022701"/>
    </source>
</evidence>
<dbReference type="InterPro" id="IPR011009">
    <property type="entry name" value="Kinase-like_dom_sf"/>
</dbReference>
<dbReference type="Gene3D" id="3.10.490.20">
    <property type="match status" value="1"/>
</dbReference>
<comment type="similarity">
    <text evidence="3">Belongs to the protein kinase superfamily. CAMK Ser/Thr protein kinase family.</text>
</comment>
<dbReference type="InterPro" id="IPR043157">
    <property type="entry name" value="Dynein_AAA1S"/>
</dbReference>
<evidence type="ECO:0000256" key="20">
    <source>
        <dbReference type="ARBA" id="ARBA00023273"/>
    </source>
</evidence>
<dbReference type="Pfam" id="PF08393">
    <property type="entry name" value="DHC_N2"/>
    <property type="match status" value="1"/>
</dbReference>
<keyword evidence="16" id="KW-0175">Coiled coil</keyword>
<dbReference type="InterPro" id="IPR000719">
    <property type="entry name" value="Prot_kinase_dom"/>
</dbReference>
<feature type="binding site" evidence="23">
    <location>
        <position position="4511"/>
    </location>
    <ligand>
        <name>ATP</name>
        <dbReference type="ChEBI" id="CHEBI:30616"/>
    </ligand>
</feature>
<evidence type="ECO:0000256" key="16">
    <source>
        <dbReference type="ARBA" id="ARBA00023054"/>
    </source>
</evidence>
<dbReference type="Gene3D" id="4.10.1170.10">
    <property type="entry name" value="MAP kinase activated protein kinase 2"/>
    <property type="match status" value="1"/>
</dbReference>
<evidence type="ECO:0000256" key="21">
    <source>
        <dbReference type="ARBA" id="ARBA00047899"/>
    </source>
</evidence>
<evidence type="ECO:0000256" key="9">
    <source>
        <dbReference type="ARBA" id="ARBA00022679"/>
    </source>
</evidence>
<dbReference type="Gene3D" id="3.30.200.20">
    <property type="entry name" value="Phosphorylase Kinase, domain 1"/>
    <property type="match status" value="1"/>
</dbReference>
<dbReference type="FunFam" id="3.10.490.20:FF:000001">
    <property type="entry name" value="dynein heavy chain 7, axonemal"/>
    <property type="match status" value="1"/>
</dbReference>
<dbReference type="Pfam" id="PF12781">
    <property type="entry name" value="AAA_9"/>
    <property type="match status" value="1"/>
</dbReference>
<dbReference type="FunFam" id="3.40.50.300:FF:002141">
    <property type="entry name" value="Dynein heavy chain"/>
    <property type="match status" value="1"/>
</dbReference>
<comment type="caution">
    <text evidence="26">The sequence shown here is derived from an EMBL/GenBank/DDBJ whole genome shotgun (WGS) entry which is preliminary data.</text>
</comment>
<evidence type="ECO:0000256" key="11">
    <source>
        <dbReference type="ARBA" id="ARBA00022741"/>
    </source>
</evidence>
<dbReference type="InterPro" id="IPR042219">
    <property type="entry name" value="AAA_lid_11_sf"/>
</dbReference>
<keyword evidence="6" id="KW-0963">Cytoplasm</keyword>
<evidence type="ECO:0000256" key="22">
    <source>
        <dbReference type="ARBA" id="ARBA00048679"/>
    </source>
</evidence>
<dbReference type="InterPro" id="IPR008271">
    <property type="entry name" value="Ser/Thr_kinase_AS"/>
</dbReference>
<keyword evidence="27" id="KW-1185">Reference proteome</keyword>
<dbReference type="FunFam" id="1.10.510.10:FF:000094">
    <property type="entry name" value="MAP kinase-activated protein kinase 2"/>
    <property type="match status" value="1"/>
</dbReference>
<feature type="compositionally biased region" description="Basic and acidic residues" evidence="24">
    <location>
        <begin position="387"/>
        <end position="396"/>
    </location>
</feature>
<dbReference type="InterPro" id="IPR024317">
    <property type="entry name" value="Dynein_heavy_chain_D4_dom"/>
</dbReference>
<evidence type="ECO:0000313" key="27">
    <source>
        <dbReference type="Proteomes" id="UP001239994"/>
    </source>
</evidence>
<evidence type="ECO:0000259" key="25">
    <source>
        <dbReference type="PROSITE" id="PS50011"/>
    </source>
</evidence>
<keyword evidence="13 23" id="KW-0067">ATP-binding</keyword>
<evidence type="ECO:0000256" key="23">
    <source>
        <dbReference type="PROSITE-ProRule" id="PRU10141"/>
    </source>
</evidence>
<dbReference type="GO" id="GO:0030286">
    <property type="term" value="C:dynein complex"/>
    <property type="evidence" value="ECO:0007669"/>
    <property type="project" value="UniProtKB-KW"/>
</dbReference>
<feature type="compositionally biased region" description="Polar residues" evidence="24">
    <location>
        <begin position="260"/>
        <end position="277"/>
    </location>
</feature>
<keyword evidence="19" id="KW-0206">Cytoskeleton</keyword>
<evidence type="ECO:0000256" key="6">
    <source>
        <dbReference type="ARBA" id="ARBA00022490"/>
    </source>
</evidence>
<dbReference type="Proteomes" id="UP001239994">
    <property type="component" value="Unassembled WGS sequence"/>
</dbReference>
<dbReference type="CDD" id="cd00009">
    <property type="entry name" value="AAA"/>
    <property type="match status" value="1"/>
</dbReference>
<dbReference type="InterPro" id="IPR027442">
    <property type="entry name" value="MAPKAPK_C"/>
</dbReference>
<dbReference type="FunFam" id="1.20.58.1120:FF:000005">
    <property type="entry name" value="Dynein, axonemal, heavy chain 12"/>
    <property type="match status" value="1"/>
</dbReference>
<dbReference type="FunFam" id="3.30.200.20:FF:000156">
    <property type="entry name" value="MAP kinase-activated protein kinase 3"/>
    <property type="match status" value="1"/>
</dbReference>
<dbReference type="Pfam" id="PF18198">
    <property type="entry name" value="AAA_lid_11"/>
    <property type="match status" value="1"/>
</dbReference>
<keyword evidence="18" id="KW-0505">Motor protein</keyword>
<dbReference type="PROSITE" id="PS00108">
    <property type="entry name" value="PROTEIN_KINASE_ST"/>
    <property type="match status" value="1"/>
</dbReference>
<dbReference type="GO" id="GO:0005930">
    <property type="term" value="C:axoneme"/>
    <property type="evidence" value="ECO:0007669"/>
    <property type="project" value="UniProtKB-SubCell"/>
</dbReference>
<keyword evidence="8" id="KW-0597">Phosphoprotein</keyword>
<dbReference type="Gene3D" id="3.40.50.300">
    <property type="entry name" value="P-loop containing nucleotide triphosphate hydrolases"/>
    <property type="match status" value="5"/>
</dbReference>
<keyword evidence="9" id="KW-0808">Transferase</keyword>
<name>A0AAD9E0L0_9TELE</name>
<dbReference type="Gene3D" id="6.10.140.1060">
    <property type="match status" value="1"/>
</dbReference>
<comment type="catalytic activity">
    <reaction evidence="22">
        <text>L-seryl-[protein] + ATP = O-phospho-L-seryl-[protein] + ADP + H(+)</text>
        <dbReference type="Rhea" id="RHEA:17989"/>
        <dbReference type="Rhea" id="RHEA-COMP:9863"/>
        <dbReference type="Rhea" id="RHEA-COMP:11604"/>
        <dbReference type="ChEBI" id="CHEBI:15378"/>
        <dbReference type="ChEBI" id="CHEBI:29999"/>
        <dbReference type="ChEBI" id="CHEBI:30616"/>
        <dbReference type="ChEBI" id="CHEBI:83421"/>
        <dbReference type="ChEBI" id="CHEBI:456216"/>
        <dbReference type="EC" id="2.7.11.1"/>
    </reaction>
</comment>
<dbReference type="InterPro" id="IPR041658">
    <property type="entry name" value="AAA_lid_11"/>
</dbReference>
<evidence type="ECO:0000256" key="24">
    <source>
        <dbReference type="SAM" id="MobiDB-lite"/>
    </source>
</evidence>
<dbReference type="InterPro" id="IPR041589">
    <property type="entry name" value="DNAH3_AAA_lid_1"/>
</dbReference>
<dbReference type="EC" id="2.7.11.1" evidence="5"/>
<evidence type="ECO:0000256" key="19">
    <source>
        <dbReference type="ARBA" id="ARBA00023212"/>
    </source>
</evidence>
<dbReference type="FunFam" id="1.10.472.130:FF:000006">
    <property type="entry name" value="Dynein axonemal heavy chain 1"/>
    <property type="match status" value="1"/>
</dbReference>
<dbReference type="InterPro" id="IPR042228">
    <property type="entry name" value="Dynein_linker_3"/>
</dbReference>
<feature type="compositionally biased region" description="Low complexity" evidence="24">
    <location>
        <begin position="4441"/>
        <end position="4462"/>
    </location>
</feature>
<organism evidence="26 27">
    <name type="scientific">Electrophorus voltai</name>
    <dbReference type="NCBI Taxonomy" id="2609070"/>
    <lineage>
        <taxon>Eukaryota</taxon>
        <taxon>Metazoa</taxon>
        <taxon>Chordata</taxon>
        <taxon>Craniata</taxon>
        <taxon>Vertebrata</taxon>
        <taxon>Euteleostomi</taxon>
        <taxon>Actinopterygii</taxon>
        <taxon>Neopterygii</taxon>
        <taxon>Teleostei</taxon>
        <taxon>Ostariophysi</taxon>
        <taxon>Gymnotiformes</taxon>
        <taxon>Gymnotoidei</taxon>
        <taxon>Gymnotidae</taxon>
        <taxon>Electrophorus</taxon>
    </lineage>
</organism>
<dbReference type="FunFam" id="1.20.1270.280:FF:000001">
    <property type="entry name" value="dynein heavy chain 7, axonemal"/>
    <property type="match status" value="1"/>
</dbReference>
<dbReference type="FunFam" id="3.40.50.300:FF:000223">
    <property type="entry name" value="Dynein heavy chain 3, axonemal"/>
    <property type="match status" value="1"/>
</dbReference>
<keyword evidence="17" id="KW-0969">Cilium</keyword>
<dbReference type="FunFam" id="1.20.920.20:FF:000006">
    <property type="entry name" value="Dynein, axonemal, heavy chain 6"/>
    <property type="match status" value="1"/>
</dbReference>
<accession>A0AAD9E0L0</accession>
<dbReference type="InterPro" id="IPR041466">
    <property type="entry name" value="Dynein_AAA5_ext"/>
</dbReference>
<dbReference type="GO" id="GO:0003341">
    <property type="term" value="P:cilium movement"/>
    <property type="evidence" value="ECO:0007669"/>
    <property type="project" value="UniProtKB-ARBA"/>
</dbReference>
<feature type="region of interest" description="Disordered" evidence="24">
    <location>
        <begin position="4432"/>
        <end position="4465"/>
    </location>
</feature>
<comment type="subcellular location">
    <subcellularLocation>
        <location evidence="1">Cell projection</location>
        <location evidence="1">Cilium</location>
        <location evidence="1">Flagellum</location>
    </subcellularLocation>
    <subcellularLocation>
        <location evidence="2">Cytoplasm</location>
        <location evidence="2">Cytoskeleton</location>
        <location evidence="2">Cilium axoneme</location>
    </subcellularLocation>
</comment>
<dbReference type="PROSITE" id="PS00107">
    <property type="entry name" value="PROTEIN_KINASE_ATP"/>
    <property type="match status" value="1"/>
</dbReference>
<evidence type="ECO:0000256" key="18">
    <source>
        <dbReference type="ARBA" id="ARBA00023175"/>
    </source>
</evidence>
<dbReference type="InterPro" id="IPR026983">
    <property type="entry name" value="DHC"/>
</dbReference>
<evidence type="ECO:0000256" key="3">
    <source>
        <dbReference type="ARBA" id="ARBA00006692"/>
    </source>
</evidence>